<dbReference type="OrthoDB" id="416253at2759"/>
<evidence type="ECO:0000256" key="1">
    <source>
        <dbReference type="ARBA" id="ARBA00023002"/>
    </source>
</evidence>
<dbReference type="Proteomes" id="UP000006790">
    <property type="component" value="Chromosome 7"/>
</dbReference>
<evidence type="ECO:0000256" key="4">
    <source>
        <dbReference type="PIRSR" id="PIRSR000097-3"/>
    </source>
</evidence>
<dbReference type="PROSITE" id="PS51257">
    <property type="entry name" value="PROKAR_LIPOPROTEIN"/>
    <property type="match status" value="1"/>
</dbReference>
<dbReference type="HOGENOM" id="CLU_023205_0_1_1"/>
<dbReference type="PROSITE" id="PS00062">
    <property type="entry name" value="ALDOKETO_REDUCTASE_2"/>
    <property type="match status" value="1"/>
</dbReference>
<evidence type="ECO:0000256" key="3">
    <source>
        <dbReference type="PIRSR" id="PIRSR000097-2"/>
    </source>
</evidence>
<dbReference type="KEGG" id="erc:Ecym_7160"/>
<feature type="site" description="Lowers pKa of active site Tyr" evidence="4">
    <location>
        <position position="81"/>
    </location>
</feature>
<dbReference type="GO" id="GO:0004032">
    <property type="term" value="F:aldose reductase (NADPH) activity"/>
    <property type="evidence" value="ECO:0007669"/>
    <property type="project" value="EnsemblFungi"/>
</dbReference>
<dbReference type="PRINTS" id="PR00069">
    <property type="entry name" value="ALDKETRDTASE"/>
</dbReference>
<dbReference type="EMBL" id="CP002503">
    <property type="protein sequence ID" value="AET41008.1"/>
    <property type="molecule type" value="Genomic_DNA"/>
</dbReference>
<protein>
    <recommendedName>
        <fullName evidence="5">NADP-dependent oxidoreductase domain-containing protein</fullName>
    </recommendedName>
</protein>
<dbReference type="InParanoid" id="G8JVZ3"/>
<dbReference type="PROSITE" id="PS00798">
    <property type="entry name" value="ALDOKETO_REDUCTASE_1"/>
    <property type="match status" value="1"/>
</dbReference>
<dbReference type="Pfam" id="PF00248">
    <property type="entry name" value="Aldo_ket_red"/>
    <property type="match status" value="1"/>
</dbReference>
<feature type="domain" description="NADP-dependent oxidoreductase" evidence="5">
    <location>
        <begin position="23"/>
        <end position="269"/>
    </location>
</feature>
<reference evidence="7" key="1">
    <citation type="journal article" date="2012" name="G3 (Bethesda)">
        <title>Pichia sorbitophila, an interspecies yeast hybrid reveals early steps of genome resolution following polyploidization.</title>
        <authorList>
            <person name="Leh Louis V."/>
            <person name="Despons L."/>
            <person name="Friedrich A."/>
            <person name="Martin T."/>
            <person name="Durrens P."/>
            <person name="Casaregola S."/>
            <person name="Neuveglise C."/>
            <person name="Fairhead C."/>
            <person name="Marck C."/>
            <person name="Cruz J.A."/>
            <person name="Straub M.L."/>
            <person name="Kugler V."/>
            <person name="Sacerdot C."/>
            <person name="Uzunov Z."/>
            <person name="Thierry A."/>
            <person name="Weiss S."/>
            <person name="Bleykasten C."/>
            <person name="De Montigny J."/>
            <person name="Jacques N."/>
            <person name="Jung P."/>
            <person name="Lemaire M."/>
            <person name="Mallet S."/>
            <person name="Morel G."/>
            <person name="Richard G.F."/>
            <person name="Sarkar A."/>
            <person name="Savel G."/>
            <person name="Schacherer J."/>
            <person name="Seret M.L."/>
            <person name="Talla E."/>
            <person name="Samson G."/>
            <person name="Jubin C."/>
            <person name="Poulain J."/>
            <person name="Vacherie B."/>
            <person name="Barbe V."/>
            <person name="Pelletier E."/>
            <person name="Sherman D.J."/>
            <person name="Westhof E."/>
            <person name="Weissenbach J."/>
            <person name="Baret P.V."/>
            <person name="Wincker P."/>
            <person name="Gaillardin C."/>
            <person name="Dujon B."/>
            <person name="Souciet J.L."/>
        </authorList>
    </citation>
    <scope>NUCLEOTIDE SEQUENCE [LARGE SCALE GENOMIC DNA]</scope>
    <source>
        <strain evidence="7">CBS 270.75 / DBVPG 7215 / KCTC 17166 / NRRL Y-17582</strain>
    </source>
</reference>
<dbReference type="CDD" id="cd19071">
    <property type="entry name" value="AKR_AKR1-5-like"/>
    <property type="match status" value="1"/>
</dbReference>
<dbReference type="GO" id="GO:0042843">
    <property type="term" value="P:D-xylose catabolic process"/>
    <property type="evidence" value="ECO:0007669"/>
    <property type="project" value="EnsemblFungi"/>
</dbReference>
<gene>
    <name evidence="6" type="ordered locus">Ecym_7160</name>
</gene>
<dbReference type="FunCoup" id="G8JVZ3">
    <property type="interactions" value="135"/>
</dbReference>
<evidence type="ECO:0000313" key="7">
    <source>
        <dbReference type="Proteomes" id="UP000006790"/>
    </source>
</evidence>
<evidence type="ECO:0000256" key="2">
    <source>
        <dbReference type="PIRSR" id="PIRSR000097-1"/>
    </source>
</evidence>
<dbReference type="OMA" id="ANGAHWG"/>
<keyword evidence="1" id="KW-0560">Oxidoreductase</keyword>
<dbReference type="RefSeq" id="XP_003647825.1">
    <property type="nucleotide sequence ID" value="XM_003647777.1"/>
</dbReference>
<feature type="active site" description="Proton donor" evidence="2">
    <location>
        <position position="50"/>
    </location>
</feature>
<dbReference type="PANTHER" id="PTHR43827:SF13">
    <property type="entry name" value="ALDO_KETO REDUCTASE FAMILY PROTEIN"/>
    <property type="match status" value="1"/>
</dbReference>
<dbReference type="GO" id="GO:0034599">
    <property type="term" value="P:cellular response to oxidative stress"/>
    <property type="evidence" value="ECO:0007669"/>
    <property type="project" value="EnsemblFungi"/>
</dbReference>
<evidence type="ECO:0000259" key="5">
    <source>
        <dbReference type="Pfam" id="PF00248"/>
    </source>
</evidence>
<evidence type="ECO:0000313" key="6">
    <source>
        <dbReference type="EMBL" id="AET41008.1"/>
    </source>
</evidence>
<dbReference type="Gene3D" id="3.20.20.100">
    <property type="entry name" value="NADP-dependent oxidoreductase domain"/>
    <property type="match status" value="1"/>
</dbReference>
<dbReference type="InterPro" id="IPR023210">
    <property type="entry name" value="NADP_OxRdtase_dom"/>
</dbReference>
<dbReference type="STRING" id="931890.G8JVZ3"/>
<accession>G8JVZ3</accession>
<name>G8JVZ3_ERECY</name>
<dbReference type="GO" id="GO:0019568">
    <property type="term" value="P:arabinose catabolic process"/>
    <property type="evidence" value="ECO:0007669"/>
    <property type="project" value="EnsemblFungi"/>
</dbReference>
<dbReference type="SUPFAM" id="SSF51430">
    <property type="entry name" value="NAD(P)-linked oxidoreductase"/>
    <property type="match status" value="1"/>
</dbReference>
<dbReference type="AlphaFoldDB" id="G8JVZ3"/>
<dbReference type="PIRSF" id="PIRSF000097">
    <property type="entry name" value="AKR"/>
    <property type="match status" value="1"/>
</dbReference>
<dbReference type="FunFam" id="3.20.20.100:FF:000002">
    <property type="entry name" value="2,5-diketo-D-gluconic acid reductase A"/>
    <property type="match status" value="1"/>
</dbReference>
<dbReference type="InterPro" id="IPR020471">
    <property type="entry name" value="AKR"/>
</dbReference>
<feature type="binding site" evidence="3">
    <location>
        <position position="115"/>
    </location>
    <ligand>
        <name>substrate</name>
    </ligand>
</feature>
<dbReference type="GeneID" id="11469429"/>
<dbReference type="InterPro" id="IPR018170">
    <property type="entry name" value="Aldo/ket_reductase_CS"/>
</dbReference>
<dbReference type="PANTHER" id="PTHR43827">
    <property type="entry name" value="2,5-DIKETO-D-GLUCONIC ACID REDUCTASE"/>
    <property type="match status" value="1"/>
</dbReference>
<sequence>MVPKTYTLTNGCLMPSLGLGCYSIPKNTTAQVVHQALKCGYRHFDTAVFYGNETEVGEGIAAWLAEDPSSNRRQDVFYVTKLWNSQNGYTEAKTAIQQCLQKVAPLGYIDLLLIHSPACGSAKRLATYEAMQESVDAGIVKSIGVSNYERHHLQELYAMPNLKHNPVVNQIEVTPWLPRNDLVDYCKSIGLAIQAYSPLGCGDRVNDPYIASLATQKNCTPAQILIAWSLAKGYAPLPKTQNIQRLQSNLDSYNVSLTAEELTNIEKAYAP</sequence>
<keyword evidence="7" id="KW-1185">Reference proteome</keyword>
<organism evidence="6 7">
    <name type="scientific">Eremothecium cymbalariae (strain CBS 270.75 / DBVPG 7215 / KCTC 17166 / NRRL Y-17582)</name>
    <name type="common">Yeast</name>
    <dbReference type="NCBI Taxonomy" id="931890"/>
    <lineage>
        <taxon>Eukaryota</taxon>
        <taxon>Fungi</taxon>
        <taxon>Dikarya</taxon>
        <taxon>Ascomycota</taxon>
        <taxon>Saccharomycotina</taxon>
        <taxon>Saccharomycetes</taxon>
        <taxon>Saccharomycetales</taxon>
        <taxon>Saccharomycetaceae</taxon>
        <taxon>Eremothecium</taxon>
    </lineage>
</organism>
<dbReference type="InterPro" id="IPR036812">
    <property type="entry name" value="NAD(P)_OxRdtase_dom_sf"/>
</dbReference>
<proteinExistence type="predicted"/>
<dbReference type="eggNOG" id="KOG1577">
    <property type="taxonomic scope" value="Eukaryota"/>
</dbReference>